<evidence type="ECO:0000256" key="4">
    <source>
        <dbReference type="ARBA" id="ARBA00022833"/>
    </source>
</evidence>
<dbReference type="Pfam" id="PF10357">
    <property type="entry name" value="WH_KIN17"/>
    <property type="match status" value="1"/>
</dbReference>
<dbReference type="InterPro" id="IPR014722">
    <property type="entry name" value="Rib_uL2_dom2"/>
</dbReference>
<dbReference type="InterPro" id="IPR038254">
    <property type="entry name" value="KIN17_WH-like_sf"/>
</dbReference>
<feature type="compositionally biased region" description="Basic and acidic residues" evidence="6">
    <location>
        <begin position="237"/>
        <end position="251"/>
    </location>
</feature>
<dbReference type="CDD" id="cd13155">
    <property type="entry name" value="KOW_KIN17"/>
    <property type="match status" value="1"/>
</dbReference>
<dbReference type="PROSITE" id="PS00028">
    <property type="entry name" value="ZINC_FINGER_C2H2_1"/>
    <property type="match status" value="1"/>
</dbReference>
<comment type="caution">
    <text evidence="8">The sequence shown here is derived from an EMBL/GenBank/DDBJ whole genome shotgun (WGS) entry which is preliminary data.</text>
</comment>
<dbReference type="Gene3D" id="2.30.30.140">
    <property type="match status" value="1"/>
</dbReference>
<keyword evidence="9" id="KW-1185">Reference proteome</keyword>
<evidence type="ECO:0000256" key="5">
    <source>
        <dbReference type="SAM" id="Coils"/>
    </source>
</evidence>
<dbReference type="Pfam" id="PF25095">
    <property type="entry name" value="C2H2-zf_KIN17"/>
    <property type="match status" value="1"/>
</dbReference>
<feature type="coiled-coil region" evidence="5">
    <location>
        <begin position="144"/>
        <end position="172"/>
    </location>
</feature>
<keyword evidence="3" id="KW-0863">Zinc-finger</keyword>
<dbReference type="FunFam" id="1.10.10.2030:FF:000001">
    <property type="entry name" value="DNA/RNA-binding protein KIN17, putative"/>
    <property type="match status" value="1"/>
</dbReference>
<dbReference type="GO" id="GO:0006260">
    <property type="term" value="P:DNA replication"/>
    <property type="evidence" value="ECO:0007669"/>
    <property type="project" value="TreeGrafter"/>
</dbReference>
<dbReference type="InterPro" id="IPR037321">
    <property type="entry name" value="KIN17-like"/>
</dbReference>
<evidence type="ECO:0000256" key="2">
    <source>
        <dbReference type="ARBA" id="ARBA00022723"/>
    </source>
</evidence>
<sequence length="420" mass="49171">RVMGKHEKGTPKEIANRSKSKGLQKLKFYCEMCQKQCRDANGFKCHLTSEAHQRQLLLFAENSNQYLKEYSNEFRTTFLKILKTCHGTKRVRANEVYQEYIRDKNHVHMNSTVWHTLTGFINWLGKEGICHIDLTEKGWYIAYIDKEAEMRKEEHQRKAKAEKDDEDRMRNLIDAQIARAREQQGEVEEYKPSDLMRTDEDEKVEFSLAPKKPTAEDLKKPSAALLEASGSVFDRVKKEKEIKKEPREDRKRSRSRSRERHESKRHRDERDKPSTSHRSRDEGKKKSALDEIKEMQEMKRERENRKDYWMTPGIVVKIVTKKLGDGYYKQKGVVKKMEDEYTALVKLDDGVVVKLDQTHVETVIPSIGREMLIVNGAYRGAKALLEAIHEKAFEVELSINEGHFRGRKVRVPYEDASKIA</sequence>
<dbReference type="Pfam" id="PF25092">
    <property type="entry name" value="SH3_KIN17_C"/>
    <property type="match status" value="1"/>
</dbReference>
<proteinExistence type="inferred from homology"/>
<dbReference type="GO" id="GO:0008270">
    <property type="term" value="F:zinc ion binding"/>
    <property type="evidence" value="ECO:0007669"/>
    <property type="project" value="UniProtKB-KW"/>
</dbReference>
<comment type="similarity">
    <text evidence="1">Belongs to the KIN17 family.</text>
</comment>
<dbReference type="InterPro" id="IPR056767">
    <property type="entry name" value="C2H2-Znf_KIN17"/>
</dbReference>
<evidence type="ECO:0000256" key="1">
    <source>
        <dbReference type="ARBA" id="ARBA00008517"/>
    </source>
</evidence>
<keyword evidence="4" id="KW-0862">Zinc</keyword>
<evidence type="ECO:0000256" key="3">
    <source>
        <dbReference type="ARBA" id="ARBA00022771"/>
    </source>
</evidence>
<feature type="domain" description="C2H2-type" evidence="7">
    <location>
        <begin position="30"/>
        <end position="52"/>
    </location>
</feature>
<organism evidence="8 9">
    <name type="scientific">Pristionchus mayeri</name>
    <dbReference type="NCBI Taxonomy" id="1317129"/>
    <lineage>
        <taxon>Eukaryota</taxon>
        <taxon>Metazoa</taxon>
        <taxon>Ecdysozoa</taxon>
        <taxon>Nematoda</taxon>
        <taxon>Chromadorea</taxon>
        <taxon>Rhabditida</taxon>
        <taxon>Rhabditina</taxon>
        <taxon>Diplogasteromorpha</taxon>
        <taxon>Diplogasteroidea</taxon>
        <taxon>Neodiplogasteridae</taxon>
        <taxon>Pristionchus</taxon>
    </lineage>
</organism>
<dbReference type="Proteomes" id="UP001328107">
    <property type="component" value="Unassembled WGS sequence"/>
</dbReference>
<dbReference type="InterPro" id="IPR013087">
    <property type="entry name" value="Znf_C2H2_type"/>
</dbReference>
<dbReference type="EMBL" id="BTRK01000001">
    <property type="protein sequence ID" value="GMR32432.1"/>
    <property type="molecule type" value="Genomic_DNA"/>
</dbReference>
<evidence type="ECO:0000256" key="6">
    <source>
        <dbReference type="SAM" id="MobiDB-lite"/>
    </source>
</evidence>
<dbReference type="SUPFAM" id="SSF57667">
    <property type="entry name" value="beta-beta-alpha zinc fingers"/>
    <property type="match status" value="1"/>
</dbReference>
<dbReference type="PANTHER" id="PTHR12805">
    <property type="entry name" value="KIN17 KIN, ANTIGENIC DETERMINANT OF RECA PROTEIN HOMOLOG"/>
    <property type="match status" value="1"/>
</dbReference>
<reference evidence="9" key="1">
    <citation type="submission" date="2022-10" db="EMBL/GenBank/DDBJ databases">
        <title>Genome assembly of Pristionchus species.</title>
        <authorList>
            <person name="Yoshida K."/>
            <person name="Sommer R.J."/>
        </authorList>
    </citation>
    <scope>NUCLEOTIDE SEQUENCE [LARGE SCALE GENOMIC DNA]</scope>
    <source>
        <strain evidence="9">RS5460</strain>
    </source>
</reference>
<evidence type="ECO:0000313" key="8">
    <source>
        <dbReference type="EMBL" id="GMR32432.1"/>
    </source>
</evidence>
<keyword evidence="5" id="KW-0175">Coiled coil</keyword>
<gene>
    <name evidence="8" type="ORF">PMAYCL1PPCAC_02627</name>
</gene>
<dbReference type="InterPro" id="IPR019447">
    <property type="entry name" value="DNA/RNA-bd_Kin17_WH-like_dom"/>
</dbReference>
<dbReference type="GO" id="GO:0006974">
    <property type="term" value="P:DNA damage response"/>
    <property type="evidence" value="ECO:0007669"/>
    <property type="project" value="TreeGrafter"/>
</dbReference>
<dbReference type="InterPro" id="IPR041330">
    <property type="entry name" value="KN17_SH3"/>
</dbReference>
<protein>
    <recommendedName>
        <fullName evidence="7">C2H2-type domain-containing protein</fullName>
    </recommendedName>
</protein>
<dbReference type="InterPro" id="IPR036236">
    <property type="entry name" value="Znf_C2H2_sf"/>
</dbReference>
<feature type="compositionally biased region" description="Basic and acidic residues" evidence="6">
    <location>
        <begin position="180"/>
        <end position="200"/>
    </location>
</feature>
<feature type="region of interest" description="Disordered" evidence="6">
    <location>
        <begin position="237"/>
        <end position="291"/>
    </location>
</feature>
<dbReference type="InterPro" id="IPR041995">
    <property type="entry name" value="KOW_KIN17"/>
</dbReference>
<dbReference type="PANTHER" id="PTHR12805:SF0">
    <property type="entry name" value="DNA_RNA-BINDING PROTEIN KIN17"/>
    <property type="match status" value="1"/>
</dbReference>
<dbReference type="Pfam" id="PF18131">
    <property type="entry name" value="KN17_SH3"/>
    <property type="match status" value="1"/>
</dbReference>
<feature type="region of interest" description="Disordered" evidence="6">
    <location>
        <begin position="180"/>
        <end position="222"/>
    </location>
</feature>
<feature type="non-terminal residue" evidence="8">
    <location>
        <position position="1"/>
    </location>
</feature>
<name>A0AAN5C735_9BILA</name>
<dbReference type="Gene3D" id="1.10.10.2030">
    <property type="entry name" value="DNA/RNA-binding protein Kin17, conserved domain"/>
    <property type="match status" value="1"/>
</dbReference>
<dbReference type="SMART" id="SM01253">
    <property type="entry name" value="Kin17_mid"/>
    <property type="match status" value="1"/>
</dbReference>
<dbReference type="GO" id="GO:0003690">
    <property type="term" value="F:double-stranded DNA binding"/>
    <property type="evidence" value="ECO:0007669"/>
    <property type="project" value="TreeGrafter"/>
</dbReference>
<feature type="compositionally biased region" description="Basic and acidic residues" evidence="6">
    <location>
        <begin position="259"/>
        <end position="291"/>
    </location>
</feature>
<dbReference type="GO" id="GO:0005634">
    <property type="term" value="C:nucleus"/>
    <property type="evidence" value="ECO:0007669"/>
    <property type="project" value="TreeGrafter"/>
</dbReference>
<dbReference type="AlphaFoldDB" id="A0AAN5C735"/>
<evidence type="ECO:0000313" key="9">
    <source>
        <dbReference type="Proteomes" id="UP001328107"/>
    </source>
</evidence>
<evidence type="ECO:0000259" key="7">
    <source>
        <dbReference type="PROSITE" id="PS00028"/>
    </source>
</evidence>
<accession>A0AAN5C735</accession>
<keyword evidence="2" id="KW-0479">Metal-binding</keyword>
<dbReference type="Gene3D" id="2.30.30.30">
    <property type="match status" value="1"/>
</dbReference>
<dbReference type="FunFam" id="2.30.30.30:FF:000021">
    <property type="entry name" value="DNA/RNA-binding protein KIN17, putative"/>
    <property type="match status" value="1"/>
</dbReference>